<geneLocation type="plasmid" evidence="1 2">
    <name>unnamed5</name>
</geneLocation>
<accession>A0A2U9SK84</accession>
<gene>
    <name evidence="1" type="ORF">DM194_27545</name>
</gene>
<evidence type="ECO:0000313" key="1">
    <source>
        <dbReference type="EMBL" id="AWU98018.1"/>
    </source>
</evidence>
<keyword evidence="2" id="KW-1185">Reference proteome</keyword>
<evidence type="ECO:0008006" key="3">
    <source>
        <dbReference type="Google" id="ProtNLM"/>
    </source>
</evidence>
<dbReference type="KEGG" id="azm:DM194_27545"/>
<keyword evidence="1" id="KW-0614">Plasmid</keyword>
<dbReference type="AlphaFoldDB" id="A0A2U9SK84"/>
<dbReference type="OrthoDB" id="7192174at2"/>
<name>A0A2U9SK84_9PROT</name>
<dbReference type="Pfam" id="PF13578">
    <property type="entry name" value="Methyltransf_24"/>
    <property type="match status" value="1"/>
</dbReference>
<protein>
    <recommendedName>
        <fullName evidence="3">Class I SAM-dependent methyltransferase</fullName>
    </recommendedName>
</protein>
<dbReference type="Proteomes" id="UP000249605">
    <property type="component" value="Plasmid unnamed5"/>
</dbReference>
<dbReference type="EMBL" id="CP029835">
    <property type="protein sequence ID" value="AWU98018.1"/>
    <property type="molecule type" value="Genomic_DNA"/>
</dbReference>
<sequence>MVGRIARRPSGMRRREWKRAMNNEQNARILALGTAYGGLSPLSLGAWDFLLGLQDEAGIAGDGLEIGLLYGAAASKIVAHLHGDERFCGLDKMLREGEVTTNICTTTGRSAEQLSLIQACSRQARRRGQLDAFRARCRFLHIDGEHSYDAVRNDLDLCIDLMHDGGIIVLDDVLSAESVCVTHALFDHLRDRPHHLTLFLCGANKAYLCAPARLGFYRSACLERLVPFLERQHEQLIRLCKNSHAWEQSYLSFLPRGDGAPFMEINLYLDHPPA</sequence>
<organism evidence="1 2">
    <name type="scientific">Azospirillum ramasamyi</name>
    <dbReference type="NCBI Taxonomy" id="682998"/>
    <lineage>
        <taxon>Bacteria</taxon>
        <taxon>Pseudomonadati</taxon>
        <taxon>Pseudomonadota</taxon>
        <taxon>Alphaproteobacteria</taxon>
        <taxon>Rhodospirillales</taxon>
        <taxon>Azospirillaceae</taxon>
        <taxon>Azospirillum</taxon>
    </lineage>
</organism>
<dbReference type="Gene3D" id="3.40.50.150">
    <property type="entry name" value="Vaccinia Virus protein VP39"/>
    <property type="match status" value="1"/>
</dbReference>
<dbReference type="InterPro" id="IPR029063">
    <property type="entry name" value="SAM-dependent_MTases_sf"/>
</dbReference>
<evidence type="ECO:0000313" key="2">
    <source>
        <dbReference type="Proteomes" id="UP000249605"/>
    </source>
</evidence>
<proteinExistence type="predicted"/>
<reference evidence="1 2" key="1">
    <citation type="submission" date="2018-06" db="EMBL/GenBank/DDBJ databases">
        <title>Complete genome sequencing of Azospirillum sp. M2T2B2.</title>
        <authorList>
            <person name="Heo J."/>
            <person name="Kim S.-J."/>
            <person name="Kwon S.-W."/>
            <person name="Anandham R."/>
        </authorList>
    </citation>
    <scope>NUCLEOTIDE SEQUENCE [LARGE SCALE GENOMIC DNA]</scope>
    <source>
        <strain evidence="1 2">M2T2B2</strain>
        <plasmid evidence="1 2">unnamed5</plasmid>
    </source>
</reference>